<dbReference type="GO" id="GO:0071140">
    <property type="term" value="P:resolution of mitotic recombination intermediates"/>
    <property type="evidence" value="ECO:0007669"/>
    <property type="project" value="TreeGrafter"/>
</dbReference>
<dbReference type="Gene3D" id="3.40.50.300">
    <property type="entry name" value="P-loop containing nucleotide triphosphate hydrolases"/>
    <property type="match status" value="1"/>
</dbReference>
<dbReference type="VEuPathDB" id="PlasmoDB:PRELSG_0514600"/>
<dbReference type="GO" id="GO:0090656">
    <property type="term" value="P:t-circle formation"/>
    <property type="evidence" value="ECO:0007669"/>
    <property type="project" value="TreeGrafter"/>
</dbReference>
<dbReference type="OrthoDB" id="1861185at2759"/>
<dbReference type="GO" id="GO:0045003">
    <property type="term" value="P:double-strand break repair via synthesis-dependent strand annealing"/>
    <property type="evidence" value="ECO:0007669"/>
    <property type="project" value="TreeGrafter"/>
</dbReference>
<dbReference type="AlphaFoldDB" id="A0A1J1H6C5"/>
<reference evidence="1 2" key="1">
    <citation type="submission" date="2015-04" db="EMBL/GenBank/DDBJ databases">
        <authorList>
            <consortium name="Pathogen Informatics"/>
        </authorList>
    </citation>
    <scope>NUCLEOTIDE SEQUENCE [LARGE SCALE GENOMIC DNA]</scope>
    <source>
        <strain evidence="1 2">SGS1</strain>
    </source>
</reference>
<dbReference type="InterPro" id="IPR027417">
    <property type="entry name" value="P-loop_NTPase"/>
</dbReference>
<evidence type="ECO:0000313" key="1">
    <source>
        <dbReference type="EMBL" id="CRG98988.1"/>
    </source>
</evidence>
<dbReference type="KEGG" id="prel:PRELSG_0514600"/>
<dbReference type="GO" id="GO:0000722">
    <property type="term" value="P:telomere maintenance via recombination"/>
    <property type="evidence" value="ECO:0007669"/>
    <property type="project" value="TreeGrafter"/>
</dbReference>
<dbReference type="OMA" id="FEDMTHD"/>
<sequence length="324" mass="38947">MNISNCRSVKKIFDDSTFNKIDRKKLEFDDKKLNIFFENGIINYSLVEIVGSCGSGKTQFALTLCAEQLLKIFDENKNISDSDLKEKKKENIIFYIYINRMFPMHRLIEIIEKKMQERERNENKNYIDENKFKDNNVHNNSIRENNFNKNSSSKNYFDEKQFNYSFKRDLKRILKNLYIQKVNDDKDFFLLFEKHIFYILKYYKISLLIIDSINSIFNANQMLDNHKKNQLFIKISLILKKISYENNFFVLLINSLYIKKEYSDFSFNIADYIISSSCANTILFFKKMKKNNEIMRKIIIQYSEFLSKYKTLEFEITDKGFNVL</sequence>
<keyword evidence="2" id="KW-1185">Reference proteome</keyword>
<dbReference type="PANTHER" id="PTHR46487:SF1">
    <property type="entry name" value="DNA REPAIR PROTEIN XRCC3"/>
    <property type="match status" value="1"/>
</dbReference>
<name>A0A1J1H6C5_PLARL</name>
<dbReference type="PANTHER" id="PTHR46487">
    <property type="entry name" value="DNA REPAIR PROTEIN XRCC3"/>
    <property type="match status" value="1"/>
</dbReference>
<gene>
    <name evidence="1" type="ORF">PRELSG_0514600</name>
</gene>
<accession>A0A1J1H6C5</accession>
<organism evidence="1 2">
    <name type="scientific">Plasmodium relictum</name>
    <dbReference type="NCBI Taxonomy" id="85471"/>
    <lineage>
        <taxon>Eukaryota</taxon>
        <taxon>Sar</taxon>
        <taxon>Alveolata</taxon>
        <taxon>Apicomplexa</taxon>
        <taxon>Aconoidasida</taxon>
        <taxon>Haemosporida</taxon>
        <taxon>Plasmodiidae</taxon>
        <taxon>Plasmodium</taxon>
        <taxon>Plasmodium (Haemamoeba)</taxon>
    </lineage>
</organism>
<dbReference type="Proteomes" id="UP000220158">
    <property type="component" value="Chromosome 5"/>
</dbReference>
<dbReference type="GO" id="GO:0000400">
    <property type="term" value="F:four-way junction DNA binding"/>
    <property type="evidence" value="ECO:0007669"/>
    <property type="project" value="TreeGrafter"/>
</dbReference>
<dbReference type="GO" id="GO:0033065">
    <property type="term" value="C:Rad51C-XRCC3 complex"/>
    <property type="evidence" value="ECO:0007669"/>
    <property type="project" value="TreeGrafter"/>
</dbReference>
<dbReference type="RefSeq" id="XP_028531997.1">
    <property type="nucleotide sequence ID" value="XM_028675405.1"/>
</dbReference>
<proteinExistence type="predicted"/>
<dbReference type="GeneID" id="39735089"/>
<evidence type="ECO:0000313" key="2">
    <source>
        <dbReference type="Proteomes" id="UP000220158"/>
    </source>
</evidence>
<protein>
    <submittedName>
        <fullName evidence="1">Uncharacterized protein</fullName>
    </submittedName>
</protein>
<dbReference type="EMBL" id="LN835300">
    <property type="protein sequence ID" value="CRG98988.1"/>
    <property type="molecule type" value="Genomic_DNA"/>
</dbReference>
<dbReference type="SUPFAM" id="SSF52540">
    <property type="entry name" value="P-loop containing nucleoside triphosphate hydrolases"/>
    <property type="match status" value="1"/>
</dbReference>
<dbReference type="GO" id="GO:0005657">
    <property type="term" value="C:replication fork"/>
    <property type="evidence" value="ECO:0007669"/>
    <property type="project" value="TreeGrafter"/>
</dbReference>